<gene>
    <name evidence="2" type="ORF">LN463_00345</name>
</gene>
<evidence type="ECO:0000256" key="1">
    <source>
        <dbReference type="SAM" id="Phobius"/>
    </source>
</evidence>
<keyword evidence="1" id="KW-1133">Transmembrane helix</keyword>
<dbReference type="RefSeq" id="WP_124632062.1">
    <property type="nucleotide sequence ID" value="NZ_JAJITJ010000016.1"/>
</dbReference>
<proteinExistence type="predicted"/>
<name>A0ABS8LGK7_XANEU</name>
<organism evidence="2 3">
    <name type="scientific">Xanthomonas euvesicatoria pv. euvesicatoria</name>
    <dbReference type="NCBI Taxonomy" id="2753541"/>
    <lineage>
        <taxon>Bacteria</taxon>
        <taxon>Pseudomonadati</taxon>
        <taxon>Pseudomonadota</taxon>
        <taxon>Gammaproteobacteria</taxon>
        <taxon>Lysobacterales</taxon>
        <taxon>Lysobacteraceae</taxon>
        <taxon>Xanthomonas</taxon>
    </lineage>
</organism>
<accession>A0ABS8LGK7</accession>
<protein>
    <recommendedName>
        <fullName evidence="4">Tripartite tricarboxylate transporter TctB family protein</fullName>
    </recommendedName>
</protein>
<feature type="transmembrane region" description="Helical" evidence="1">
    <location>
        <begin position="139"/>
        <end position="157"/>
    </location>
</feature>
<feature type="transmembrane region" description="Helical" evidence="1">
    <location>
        <begin position="115"/>
        <end position="133"/>
    </location>
</feature>
<keyword evidence="1" id="KW-0472">Membrane</keyword>
<keyword evidence="3" id="KW-1185">Reference proteome</keyword>
<keyword evidence="1" id="KW-0812">Transmembrane</keyword>
<evidence type="ECO:0008006" key="4">
    <source>
        <dbReference type="Google" id="ProtNLM"/>
    </source>
</evidence>
<comment type="caution">
    <text evidence="2">The sequence shown here is derived from an EMBL/GenBank/DDBJ whole genome shotgun (WGS) entry which is preliminary data.</text>
</comment>
<dbReference type="EMBL" id="JAJIUS010000006">
    <property type="protein sequence ID" value="MCC8633477.1"/>
    <property type="molecule type" value="Genomic_DNA"/>
</dbReference>
<feature type="transmembrane region" description="Helical" evidence="1">
    <location>
        <begin position="82"/>
        <end position="103"/>
    </location>
</feature>
<dbReference type="Proteomes" id="UP001430605">
    <property type="component" value="Unassembled WGS sequence"/>
</dbReference>
<reference evidence="2" key="1">
    <citation type="submission" date="2021-11" db="EMBL/GenBank/DDBJ databases">
        <title>Genome resources and taxonomic validation of 89 Xanthomonas strains.</title>
        <authorList>
            <person name="Tambong J.T."/>
        </authorList>
    </citation>
    <scope>NUCLEOTIDE SEQUENCE</scope>
    <source>
        <strain evidence="2">Xv 72</strain>
    </source>
</reference>
<sequence>MIKNWPKILLAGAAVVLLSRALLSKENSRGATRSNISVQVKEPVPEATPVVPAQERSVIGRMLAAINREEARLDRVLDRIPAWLSATAAFGTIMFAAVVAFIVKNLPVTGPFSPMNLVFLSVIFFFAAVGVVPKTNARFWSLLGALVGFVMWIISLIQ</sequence>
<evidence type="ECO:0000313" key="2">
    <source>
        <dbReference type="EMBL" id="MCC8633477.1"/>
    </source>
</evidence>
<evidence type="ECO:0000313" key="3">
    <source>
        <dbReference type="Proteomes" id="UP001430605"/>
    </source>
</evidence>